<dbReference type="RefSeq" id="WP_111729395.1">
    <property type="nucleotide sequence ID" value="NZ_QHKO01000003.1"/>
</dbReference>
<reference evidence="1 2" key="1">
    <citation type="submission" date="2018-05" db="EMBL/GenBank/DDBJ databases">
        <title>Lujinxingia marina gen. nov. sp. nov., a new facultative anaerobic member of the class Deltaproteobacteria, and proposal of Lujinxingaceae fam. nov.</title>
        <authorList>
            <person name="Li C.-M."/>
        </authorList>
    </citation>
    <scope>NUCLEOTIDE SEQUENCE [LARGE SCALE GENOMIC DNA]</scope>
    <source>
        <strain evidence="1 2">B210</strain>
    </source>
</reference>
<proteinExistence type="predicted"/>
<keyword evidence="2" id="KW-1185">Reference proteome</keyword>
<gene>
    <name evidence="1" type="ORF">DL240_08215</name>
</gene>
<dbReference type="Proteomes" id="UP000249169">
    <property type="component" value="Unassembled WGS sequence"/>
</dbReference>
<evidence type="ECO:0000313" key="1">
    <source>
        <dbReference type="EMBL" id="RAL22867.1"/>
    </source>
</evidence>
<sequence>MTFEKHLGDLLGFEADTRVELVQVSEPGETPTLELRLQRDGHELGWLTQRRIRLCAGQIGALRDALNLMDADGRDAPAPRVHPMRRQDKVISMADLRRSS</sequence>
<evidence type="ECO:0000313" key="2">
    <source>
        <dbReference type="Proteomes" id="UP000249169"/>
    </source>
</evidence>
<dbReference type="AlphaFoldDB" id="A0A328CBK0"/>
<protein>
    <submittedName>
        <fullName evidence="1">Uncharacterized protein</fullName>
    </submittedName>
</protein>
<dbReference type="EMBL" id="QHKO01000003">
    <property type="protein sequence ID" value="RAL22867.1"/>
    <property type="molecule type" value="Genomic_DNA"/>
</dbReference>
<accession>A0A328CBK0</accession>
<comment type="caution">
    <text evidence="1">The sequence shown here is derived from an EMBL/GenBank/DDBJ whole genome shotgun (WGS) entry which is preliminary data.</text>
</comment>
<name>A0A328CBK0_9DELT</name>
<organism evidence="1 2">
    <name type="scientific">Lujinxingia litoralis</name>
    <dbReference type="NCBI Taxonomy" id="2211119"/>
    <lineage>
        <taxon>Bacteria</taxon>
        <taxon>Deltaproteobacteria</taxon>
        <taxon>Bradymonadales</taxon>
        <taxon>Lujinxingiaceae</taxon>
        <taxon>Lujinxingia</taxon>
    </lineage>
</organism>
<dbReference type="OrthoDB" id="5514269at2"/>